<dbReference type="PROSITE" id="PS50206">
    <property type="entry name" value="RHODANESE_3"/>
    <property type="match status" value="1"/>
</dbReference>
<dbReference type="SUPFAM" id="SSF52821">
    <property type="entry name" value="Rhodanese/Cell cycle control phosphatase"/>
    <property type="match status" value="1"/>
</dbReference>
<feature type="transmembrane region" description="Helical" evidence="1">
    <location>
        <begin position="63"/>
        <end position="83"/>
    </location>
</feature>
<keyword evidence="1" id="KW-0472">Membrane</keyword>
<name>A0A6V7PLB2_ANACO</name>
<evidence type="ECO:0000256" key="1">
    <source>
        <dbReference type="SAM" id="Phobius"/>
    </source>
</evidence>
<feature type="domain" description="Rhodanese" evidence="2">
    <location>
        <begin position="201"/>
        <end position="324"/>
    </location>
</feature>
<dbReference type="Gene3D" id="3.40.250.10">
    <property type="entry name" value="Rhodanese-like domain"/>
    <property type="match status" value="1"/>
</dbReference>
<sequence>MEHSHLADLSDKETAIEKSVEEVYISGVNRLLERQRMKKDFVNGAVGAFVAGATVFGLRGRSISAAVVAGSALAVTSMLSVVAKVELHVTDLSKITCLVHATFAFLHKVSKASLPLYSLRPTSPIAPHGARSRCFVPTLRLNPNPNPKKWPFSDCVRPLLLRAFRIDYPRAVNSKPCRKRISVIRAEVNFVNGDEAKRLVDEEGYTVLDVRDKTQFDRAHIKSCHHVPLFIENNDNDLGTIVKRTVHNNFAGLFFGLSFTKLNPDFVKSVKEKFSPDSKLLVVCQEGLRSTAAANRLDREGFENLACITSGLQSLKPGTFDSEGATELQNAGKAGLVTVQGKISAVLGTVLICAFLFITFFPEQAEKILQMSPAR</sequence>
<dbReference type="AlphaFoldDB" id="A0A6V7PLB2"/>
<evidence type="ECO:0000259" key="2">
    <source>
        <dbReference type="PROSITE" id="PS50206"/>
    </source>
</evidence>
<dbReference type="InterPro" id="IPR044615">
    <property type="entry name" value="STR9"/>
</dbReference>
<gene>
    <name evidence="3" type="ORF">CB5_LOCUS14547</name>
</gene>
<dbReference type="InterPro" id="IPR001763">
    <property type="entry name" value="Rhodanese-like_dom"/>
</dbReference>
<keyword evidence="1" id="KW-1133">Transmembrane helix</keyword>
<dbReference type="PANTHER" id="PTHR45508">
    <property type="entry name" value="RHODANESE-LIKE DOMAIN-CONTAINING PROTEIN 9, CHLOROPLASTIC"/>
    <property type="match status" value="1"/>
</dbReference>
<dbReference type="PANTHER" id="PTHR45508:SF1">
    <property type="entry name" value="RHODANESE-LIKE DOMAIN-CONTAINING PROTEIN 9, CHLOROPLASTIC"/>
    <property type="match status" value="1"/>
</dbReference>
<dbReference type="SMART" id="SM00450">
    <property type="entry name" value="RHOD"/>
    <property type="match status" value="1"/>
</dbReference>
<reference evidence="3" key="1">
    <citation type="submission" date="2020-07" db="EMBL/GenBank/DDBJ databases">
        <authorList>
            <person name="Lin J."/>
        </authorList>
    </citation>
    <scope>NUCLEOTIDE SEQUENCE</scope>
</reference>
<dbReference type="InterPro" id="IPR036873">
    <property type="entry name" value="Rhodanese-like_dom_sf"/>
</dbReference>
<feature type="transmembrane region" description="Helical" evidence="1">
    <location>
        <begin position="343"/>
        <end position="361"/>
    </location>
</feature>
<organism evidence="3">
    <name type="scientific">Ananas comosus var. bracteatus</name>
    <name type="common">red pineapple</name>
    <dbReference type="NCBI Taxonomy" id="296719"/>
    <lineage>
        <taxon>Eukaryota</taxon>
        <taxon>Viridiplantae</taxon>
        <taxon>Streptophyta</taxon>
        <taxon>Embryophyta</taxon>
        <taxon>Tracheophyta</taxon>
        <taxon>Spermatophyta</taxon>
        <taxon>Magnoliopsida</taxon>
        <taxon>Liliopsida</taxon>
        <taxon>Poales</taxon>
        <taxon>Bromeliaceae</taxon>
        <taxon>Bromelioideae</taxon>
        <taxon>Ananas</taxon>
    </lineage>
</organism>
<dbReference type="EMBL" id="LR862149">
    <property type="protein sequence ID" value="CAD1831336.1"/>
    <property type="molecule type" value="Genomic_DNA"/>
</dbReference>
<accession>A0A6V7PLB2</accession>
<dbReference type="Pfam" id="PF00581">
    <property type="entry name" value="Rhodanese"/>
    <property type="match status" value="1"/>
</dbReference>
<proteinExistence type="predicted"/>
<evidence type="ECO:0000313" key="3">
    <source>
        <dbReference type="EMBL" id="CAD1831336.1"/>
    </source>
</evidence>
<protein>
    <recommendedName>
        <fullName evidence="2">Rhodanese domain-containing protein</fullName>
    </recommendedName>
</protein>
<keyword evidence="1" id="KW-0812">Transmembrane</keyword>
<feature type="transmembrane region" description="Helical" evidence="1">
    <location>
        <begin position="40"/>
        <end position="57"/>
    </location>
</feature>
<dbReference type="CDD" id="cd00158">
    <property type="entry name" value="RHOD"/>
    <property type="match status" value="1"/>
</dbReference>
<dbReference type="GO" id="GO:0009507">
    <property type="term" value="C:chloroplast"/>
    <property type="evidence" value="ECO:0007669"/>
    <property type="project" value="TreeGrafter"/>
</dbReference>
<dbReference type="FunFam" id="3.40.250.10:FF:000038">
    <property type="entry name" value="Rhodanese-like domain-containing protein 9, chloroplastic"/>
    <property type="match status" value="1"/>
</dbReference>